<dbReference type="GO" id="GO:1902358">
    <property type="term" value="P:sulfate transmembrane transport"/>
    <property type="evidence" value="ECO:0007669"/>
    <property type="project" value="InterPro"/>
</dbReference>
<keyword evidence="4 6" id="KW-0732">Signal</keyword>
<dbReference type="GO" id="GO:0140104">
    <property type="term" value="F:molecular carrier activity"/>
    <property type="evidence" value="ECO:0007669"/>
    <property type="project" value="InterPro"/>
</dbReference>
<proteinExistence type="inferred from homology"/>
<gene>
    <name evidence="7" type="ORF">C7S10_02645</name>
</gene>
<organism evidence="7 8">
    <name type="scientific">Nocardioides currus</name>
    <dbReference type="NCBI Taxonomy" id="2133958"/>
    <lineage>
        <taxon>Bacteria</taxon>
        <taxon>Bacillati</taxon>
        <taxon>Actinomycetota</taxon>
        <taxon>Actinomycetes</taxon>
        <taxon>Propionibacteriales</taxon>
        <taxon>Nocardioidaceae</taxon>
        <taxon>Nocardioides</taxon>
    </lineage>
</organism>
<dbReference type="AlphaFoldDB" id="A0A2R7Z1Y7"/>
<keyword evidence="3" id="KW-0813">Transport</keyword>
<dbReference type="Pfam" id="PF13531">
    <property type="entry name" value="SBP_bac_11"/>
    <property type="match status" value="1"/>
</dbReference>
<comment type="subcellular location">
    <subcellularLocation>
        <location evidence="1">Periplasm</location>
    </subcellularLocation>
</comment>
<comment type="similarity">
    <text evidence="2">Belongs to the prokaryotic sulfate-binding protein family.</text>
</comment>
<dbReference type="PANTHER" id="PTHR30368:SF2">
    <property type="entry name" value="SULFATE-BINDING PROTEIN"/>
    <property type="match status" value="1"/>
</dbReference>
<dbReference type="OrthoDB" id="9802127at2"/>
<dbReference type="SUPFAM" id="SSF53850">
    <property type="entry name" value="Periplasmic binding protein-like II"/>
    <property type="match status" value="1"/>
</dbReference>
<evidence type="ECO:0000313" key="8">
    <source>
        <dbReference type="Proteomes" id="UP000244867"/>
    </source>
</evidence>
<dbReference type="InterPro" id="IPR005669">
    <property type="entry name" value="Thiosulph/SO4-bd"/>
</dbReference>
<keyword evidence="5" id="KW-0574">Periplasm</keyword>
<dbReference type="Gene3D" id="3.40.190.10">
    <property type="entry name" value="Periplasmic binding protein-like II"/>
    <property type="match status" value="2"/>
</dbReference>
<dbReference type="NCBIfam" id="TIGR00971">
    <property type="entry name" value="3a0106s03"/>
    <property type="match status" value="1"/>
</dbReference>
<evidence type="ECO:0000256" key="5">
    <source>
        <dbReference type="ARBA" id="ARBA00022764"/>
    </source>
</evidence>
<dbReference type="Proteomes" id="UP000244867">
    <property type="component" value="Unassembled WGS sequence"/>
</dbReference>
<evidence type="ECO:0000256" key="1">
    <source>
        <dbReference type="ARBA" id="ARBA00004418"/>
    </source>
</evidence>
<keyword evidence="8" id="KW-1185">Reference proteome</keyword>
<evidence type="ECO:0000313" key="7">
    <source>
        <dbReference type="EMBL" id="PUA82648.1"/>
    </source>
</evidence>
<accession>A0A2R7Z1Y7</accession>
<protein>
    <submittedName>
        <fullName evidence="7">Sulfate ABC transporter substrate-binding protein</fullName>
    </submittedName>
</protein>
<comment type="caution">
    <text evidence="7">The sequence shown here is derived from an EMBL/GenBank/DDBJ whole genome shotgun (WGS) entry which is preliminary data.</text>
</comment>
<evidence type="ECO:0000256" key="2">
    <source>
        <dbReference type="ARBA" id="ARBA00006099"/>
    </source>
</evidence>
<name>A0A2R7Z1Y7_9ACTN</name>
<feature type="signal peptide" evidence="6">
    <location>
        <begin position="1"/>
        <end position="29"/>
    </location>
</feature>
<dbReference type="PROSITE" id="PS51257">
    <property type="entry name" value="PROKAR_LIPOPROTEIN"/>
    <property type="match status" value="1"/>
</dbReference>
<dbReference type="RefSeq" id="WP_108342834.1">
    <property type="nucleotide sequence ID" value="NZ_PYXZ01000001.1"/>
</dbReference>
<reference evidence="7 8" key="1">
    <citation type="submission" date="2018-03" db="EMBL/GenBank/DDBJ databases">
        <authorList>
            <person name="Keele B.F."/>
        </authorList>
    </citation>
    <scope>NUCLEOTIDE SEQUENCE [LARGE SCALE GENOMIC DNA]</scope>
    <source>
        <strain evidence="7 8">IB-3</strain>
    </source>
</reference>
<dbReference type="PANTHER" id="PTHR30368">
    <property type="entry name" value="SULFATE-BINDING PROTEIN"/>
    <property type="match status" value="1"/>
</dbReference>
<evidence type="ECO:0000256" key="4">
    <source>
        <dbReference type="ARBA" id="ARBA00022729"/>
    </source>
</evidence>
<sequence length="352" mass="36702">MKITAKASRGLVAVSIASVLALSACSTNAAGDEGGDAETIDVNAFSVMEAANEPVFEDFKATDEGKDVEFATSYGASGDQSRAVEAGADADVVHYSLETDVTRLVGDGLVAEDWKDTPTKGIATSSVVVFVVRKGNPEGIETWDDLVKPGVEIITPNPGSSGSARWNILAAWAHIVGNGGSEDDAKGFLTKLLDNTIALPGSGREATTAFTDGSGDVLLSYENEAILAKQSGADVDYIVPPDTLLIQNPAAVTVDADETAQAFLEFITGPEAQADYAQSGFRPVVDGVEIEDVEGANDPSDPFPTPEKLFTIDDDFGGWGEAADKFFGDGEDGNPLGIITELQQDTGKVGEE</sequence>
<dbReference type="GO" id="GO:0042597">
    <property type="term" value="C:periplasmic space"/>
    <property type="evidence" value="ECO:0007669"/>
    <property type="project" value="UniProtKB-SubCell"/>
</dbReference>
<feature type="chain" id="PRO_5015306393" evidence="6">
    <location>
        <begin position="30"/>
        <end position="352"/>
    </location>
</feature>
<dbReference type="EMBL" id="PYXZ01000001">
    <property type="protein sequence ID" value="PUA82648.1"/>
    <property type="molecule type" value="Genomic_DNA"/>
</dbReference>
<evidence type="ECO:0000256" key="3">
    <source>
        <dbReference type="ARBA" id="ARBA00022448"/>
    </source>
</evidence>
<evidence type="ECO:0000256" key="6">
    <source>
        <dbReference type="SAM" id="SignalP"/>
    </source>
</evidence>